<reference evidence="2" key="1">
    <citation type="journal article" date="2019" name="Int. J. Syst. Evol. Microbiol.">
        <title>The Global Catalogue of Microorganisms (GCM) 10K type strain sequencing project: providing services to taxonomists for standard genome sequencing and annotation.</title>
        <authorList>
            <consortium name="The Broad Institute Genomics Platform"/>
            <consortium name="The Broad Institute Genome Sequencing Center for Infectious Disease"/>
            <person name="Wu L."/>
            <person name="Ma J."/>
        </authorList>
    </citation>
    <scope>NUCLEOTIDE SEQUENCE [LARGE SCALE GENOMIC DNA]</scope>
    <source>
        <strain evidence="2">JCM 17805</strain>
    </source>
</reference>
<comment type="caution">
    <text evidence="1">The sequence shown here is derived from an EMBL/GenBank/DDBJ whole genome shotgun (WGS) entry which is preliminary data.</text>
</comment>
<evidence type="ECO:0000313" key="2">
    <source>
        <dbReference type="Proteomes" id="UP001500604"/>
    </source>
</evidence>
<accession>A0ABP8V995</accession>
<gene>
    <name evidence="1" type="ORF">GCM10023116_48080</name>
</gene>
<proteinExistence type="predicted"/>
<name>A0ABP8V995_9GAMM</name>
<dbReference type="EMBL" id="BAABFL010000477">
    <property type="protein sequence ID" value="GAA4652524.1"/>
    <property type="molecule type" value="Genomic_DNA"/>
</dbReference>
<keyword evidence="2" id="KW-1185">Reference proteome</keyword>
<sequence>MPTTSGTHQDSQHFTLLRKSLSAPELTKHKSKTASFAVEKTIQSDQKRNLENSKTHSKSLTTFQIKTHSPDQIPYDLNSGDKKNMTENTKEFHTHDLIVHKTTAEQFTDWDKEKQSLGVRALFETASSTVFIYSKESDCDKVENLFKDTTSRHAGILLFGCVETGKEVSYKLISNDQEVMHILSNYNENLFKQTEEDQQMPMILDNTYAVTVSPDVIMRYTTSSRVARLPHIETVLQNSRWRKDPELLTSTLSQSRANPDIVLRGVIQDDDRLVSPGYFYCDAHNAITQQLINFQRTRPSNPLKLSFPAMEGRGGVFSIGGVPFHQYNSRSYNDYLCAHLGIFINTEEAFRPVLKVPEGVSVVELTPQKHHSMVPAIKSRQEQPIPDYIQVLMMTLVQYIISSLEYQRALPRCERIPKPSCDANTEKSTDIDIENAITRISGKTFLKCPTATGTYSGTT</sequence>
<dbReference type="RefSeq" id="WP_345199109.1">
    <property type="nucleotide sequence ID" value="NZ_BAABFL010000477.1"/>
</dbReference>
<evidence type="ECO:0000313" key="1">
    <source>
        <dbReference type="EMBL" id="GAA4652524.1"/>
    </source>
</evidence>
<dbReference type="Proteomes" id="UP001500604">
    <property type="component" value="Unassembled WGS sequence"/>
</dbReference>
<organism evidence="1 2">
    <name type="scientific">Kistimonas scapharcae</name>
    <dbReference type="NCBI Taxonomy" id="1036133"/>
    <lineage>
        <taxon>Bacteria</taxon>
        <taxon>Pseudomonadati</taxon>
        <taxon>Pseudomonadota</taxon>
        <taxon>Gammaproteobacteria</taxon>
        <taxon>Oceanospirillales</taxon>
        <taxon>Endozoicomonadaceae</taxon>
        <taxon>Kistimonas</taxon>
    </lineage>
</organism>
<protein>
    <submittedName>
        <fullName evidence="1">Uncharacterized protein</fullName>
    </submittedName>
</protein>